<dbReference type="PANTHER" id="PTHR12588:SF0">
    <property type="entry name" value="INOSITOL OXYGENASE"/>
    <property type="match status" value="1"/>
</dbReference>
<dbReference type="GO" id="GO:0005737">
    <property type="term" value="C:cytoplasm"/>
    <property type="evidence" value="ECO:0007669"/>
    <property type="project" value="UniProtKB-SubCell"/>
</dbReference>
<feature type="region of interest" description="Disordered" evidence="14">
    <location>
        <begin position="280"/>
        <end position="325"/>
    </location>
</feature>
<keyword evidence="16" id="KW-1185">Reference proteome</keyword>
<evidence type="ECO:0000256" key="1">
    <source>
        <dbReference type="ARBA" id="ARBA00004496"/>
    </source>
</evidence>
<evidence type="ECO:0000256" key="14">
    <source>
        <dbReference type="SAM" id="MobiDB-lite"/>
    </source>
</evidence>
<reference evidence="15" key="2">
    <citation type="submission" date="2020-11" db="EMBL/GenBank/DDBJ databases">
        <authorList>
            <person name="Cecchin M."/>
            <person name="Marcolungo L."/>
            <person name="Rossato M."/>
            <person name="Girolomoni L."/>
            <person name="Cosentino E."/>
            <person name="Cuine S."/>
            <person name="Li-Beisson Y."/>
            <person name="Delledonne M."/>
            <person name="Ballottari M."/>
        </authorList>
    </citation>
    <scope>NUCLEOTIDE SEQUENCE</scope>
    <source>
        <strain evidence="15">211/11P</strain>
        <tissue evidence="15">Whole cell</tissue>
    </source>
</reference>
<accession>A0A9D4TVQ7</accession>
<dbReference type="Proteomes" id="UP001055712">
    <property type="component" value="Unassembled WGS sequence"/>
</dbReference>
<gene>
    <name evidence="15" type="ORF">D9Q98_002163</name>
</gene>
<feature type="compositionally biased region" description="Polar residues" evidence="14">
    <location>
        <begin position="89"/>
        <end position="99"/>
    </location>
</feature>
<dbReference type="Pfam" id="PF05153">
    <property type="entry name" value="MIOX"/>
    <property type="match status" value="1"/>
</dbReference>
<evidence type="ECO:0000256" key="12">
    <source>
        <dbReference type="ARBA" id="ARBA00048271"/>
    </source>
</evidence>
<keyword evidence="10 13" id="KW-0408">Iron</keyword>
<dbReference type="EC" id="1.13.99.1" evidence="4"/>
<dbReference type="EMBL" id="SIDB01000002">
    <property type="protein sequence ID" value="KAI3436105.1"/>
    <property type="molecule type" value="Genomic_DNA"/>
</dbReference>
<keyword evidence="6" id="KW-0963">Cytoplasm</keyword>
<evidence type="ECO:0000256" key="13">
    <source>
        <dbReference type="PIRSR" id="PIRSR607828-2"/>
    </source>
</evidence>
<feature type="binding site" evidence="13">
    <location>
        <position position="430"/>
    </location>
    <ligand>
        <name>Fe cation</name>
        <dbReference type="ChEBI" id="CHEBI:24875"/>
        <label>1</label>
    </ligand>
</feature>
<dbReference type="SUPFAM" id="SSF109604">
    <property type="entry name" value="HD-domain/PDEase-like"/>
    <property type="match status" value="1"/>
</dbReference>
<keyword evidence="9" id="KW-0560">Oxidoreductase</keyword>
<sequence>MCGGVTLSPFPRQGSSGTAVRRIATEVDLQRLQSGLDAGGLKPSRSAVDLSSIVQLLEGRAIAAEVAARREGRRSAPSTHSSGDDTARGSPTSGYEQLLRSRSPSAVLYSGEGDVSAASKLPIGQAAPAPEGPLARQSSASVPWHAALLAADHPFMESAANFSVVEVPSTSASRSGTLSCSVPSAGTELAAAASAVTVMGAGADVADDPICDAAATQCAQRVATAAAEAAEDAAAAEVAADSQPPSPSCLTVVAPSPSPAAVAAVSSPFARMSLQMQTHPSMISHSPPHAQLSPGGGRHHSGNSPGGSGGNSPGSGSQHSRSGSLAAEIRDHSLNNLSSNLSRRSSVDCCTWGQSCHLSEGHAAEELFYRLNHARQTVDFVKRQTQAFSGLTKAAMGVWEALELLNTLREYESALLGEQDVTPDMPLLEHALQCAEACRTAYPEEDYMHLAGLLAPLGKLLAHAKFGAEPQFAICGETFPVGCRFHPSICYSQYFSANPDRRKRLYNSPTGVYRQGCGLGAVLMSWGAGEYLHMVLRLNDSTLPPEALFCLRHQNLRCVFRPGAPYGELLSEFDRVQLPRLSKFQQLCQYQRMPRAEPLLVPVPGAGAAGDGQQPAMQVAPELRAYYDSLLAKYLPDDVLLW</sequence>
<comment type="pathway">
    <text evidence="2">Polyol metabolism; myo-inositol degradation into D-glucuronate; D-glucuronate from myo-inositol: step 1/1.</text>
</comment>
<comment type="cofactor">
    <cofactor evidence="13">
        <name>Fe cation</name>
        <dbReference type="ChEBI" id="CHEBI:24875"/>
    </cofactor>
    <text evidence="13">Binds 2 iron ions per subunit.</text>
</comment>
<evidence type="ECO:0000313" key="16">
    <source>
        <dbReference type="Proteomes" id="UP001055712"/>
    </source>
</evidence>
<keyword evidence="7" id="KW-0060">Ascorbate biosynthesis</keyword>
<dbReference type="GO" id="GO:0005506">
    <property type="term" value="F:iron ion binding"/>
    <property type="evidence" value="ECO:0007669"/>
    <property type="project" value="InterPro"/>
</dbReference>
<comment type="similarity">
    <text evidence="3">Belongs to the myo-inositol oxygenase family.</text>
</comment>
<dbReference type="GO" id="GO:0019853">
    <property type="term" value="P:L-ascorbic acid biosynthetic process"/>
    <property type="evidence" value="ECO:0007669"/>
    <property type="project" value="UniProtKB-KW"/>
</dbReference>
<evidence type="ECO:0000256" key="3">
    <source>
        <dbReference type="ARBA" id="ARBA00005286"/>
    </source>
</evidence>
<evidence type="ECO:0000313" key="15">
    <source>
        <dbReference type="EMBL" id="KAI3436105.1"/>
    </source>
</evidence>
<evidence type="ECO:0000256" key="8">
    <source>
        <dbReference type="ARBA" id="ARBA00022723"/>
    </source>
</evidence>
<proteinExistence type="inferred from homology"/>
<evidence type="ECO:0000256" key="11">
    <source>
        <dbReference type="ARBA" id="ARBA00029668"/>
    </source>
</evidence>
<dbReference type="InterPro" id="IPR007828">
    <property type="entry name" value="Inositol_oxygenase"/>
</dbReference>
<protein>
    <recommendedName>
        <fullName evidence="5">Inositol oxygenase</fullName>
        <ecNumber evidence="4">1.13.99.1</ecNumber>
    </recommendedName>
    <alternativeName>
        <fullName evidence="11">Myo-inositol oxygenase</fullName>
    </alternativeName>
</protein>
<dbReference type="GO" id="GO:0050113">
    <property type="term" value="F:inositol oxygenase activity"/>
    <property type="evidence" value="ECO:0007669"/>
    <property type="project" value="UniProtKB-EC"/>
</dbReference>
<comment type="caution">
    <text evidence="15">The sequence shown here is derived from an EMBL/GenBank/DDBJ whole genome shotgun (WGS) entry which is preliminary data.</text>
</comment>
<evidence type="ECO:0000256" key="5">
    <source>
        <dbReference type="ARBA" id="ARBA00019269"/>
    </source>
</evidence>
<organism evidence="15 16">
    <name type="scientific">Chlorella vulgaris</name>
    <name type="common">Green alga</name>
    <dbReference type="NCBI Taxonomy" id="3077"/>
    <lineage>
        <taxon>Eukaryota</taxon>
        <taxon>Viridiplantae</taxon>
        <taxon>Chlorophyta</taxon>
        <taxon>core chlorophytes</taxon>
        <taxon>Trebouxiophyceae</taxon>
        <taxon>Chlorellales</taxon>
        <taxon>Chlorellaceae</taxon>
        <taxon>Chlorella clade</taxon>
        <taxon>Chlorella</taxon>
    </lineage>
</organism>
<feature type="region of interest" description="Disordered" evidence="14">
    <location>
        <begin position="67"/>
        <end position="99"/>
    </location>
</feature>
<dbReference type="GO" id="GO:0019310">
    <property type="term" value="P:inositol catabolic process"/>
    <property type="evidence" value="ECO:0007669"/>
    <property type="project" value="InterPro"/>
</dbReference>
<evidence type="ECO:0000256" key="10">
    <source>
        <dbReference type="ARBA" id="ARBA00023004"/>
    </source>
</evidence>
<dbReference type="PANTHER" id="PTHR12588">
    <property type="entry name" value="MYOINOSITOL OXYGENASE"/>
    <property type="match status" value="1"/>
</dbReference>
<evidence type="ECO:0000256" key="4">
    <source>
        <dbReference type="ARBA" id="ARBA00011919"/>
    </source>
</evidence>
<feature type="compositionally biased region" description="Gly residues" evidence="14">
    <location>
        <begin position="304"/>
        <end position="313"/>
    </location>
</feature>
<evidence type="ECO:0000256" key="7">
    <source>
        <dbReference type="ARBA" id="ARBA00022644"/>
    </source>
</evidence>
<name>A0A9D4TVQ7_CHLVU</name>
<comment type="subcellular location">
    <subcellularLocation>
        <location evidence="1">Cytoplasm</location>
    </subcellularLocation>
</comment>
<evidence type="ECO:0000256" key="9">
    <source>
        <dbReference type="ARBA" id="ARBA00023002"/>
    </source>
</evidence>
<evidence type="ECO:0000256" key="6">
    <source>
        <dbReference type="ARBA" id="ARBA00022490"/>
    </source>
</evidence>
<evidence type="ECO:0000256" key="2">
    <source>
        <dbReference type="ARBA" id="ARBA00005167"/>
    </source>
</evidence>
<reference evidence="15" key="1">
    <citation type="journal article" date="2019" name="Plant J.">
        <title>Chlorella vulgaris genome assembly and annotation reveals the molecular basis for metabolic acclimation to high light conditions.</title>
        <authorList>
            <person name="Cecchin M."/>
            <person name="Marcolungo L."/>
            <person name="Rossato M."/>
            <person name="Girolomoni L."/>
            <person name="Cosentino E."/>
            <person name="Cuine S."/>
            <person name="Li-Beisson Y."/>
            <person name="Delledonne M."/>
            <person name="Ballottari M."/>
        </authorList>
    </citation>
    <scope>NUCLEOTIDE SEQUENCE</scope>
    <source>
        <strain evidence="15">211/11P</strain>
    </source>
</reference>
<comment type="catalytic activity">
    <reaction evidence="12">
        <text>myo-inositol + O2 = D-glucuronate + H2O + H(+)</text>
        <dbReference type="Rhea" id="RHEA:23696"/>
        <dbReference type="ChEBI" id="CHEBI:15377"/>
        <dbReference type="ChEBI" id="CHEBI:15378"/>
        <dbReference type="ChEBI" id="CHEBI:15379"/>
        <dbReference type="ChEBI" id="CHEBI:17268"/>
        <dbReference type="ChEBI" id="CHEBI:58720"/>
        <dbReference type="EC" id="1.13.99.1"/>
    </reaction>
</comment>
<dbReference type="AlphaFoldDB" id="A0A9D4TVQ7"/>
<dbReference type="OrthoDB" id="5151075at2759"/>
<keyword evidence="8 13" id="KW-0479">Metal-binding</keyword>